<dbReference type="OrthoDB" id="6660528at2"/>
<reference evidence="2 3" key="1">
    <citation type="journal article" date="2020" name="Int. J. Syst. Evol. Microbiol.">
        <title>Paraburkholderia madseniana sp. nov., a phenolic acid-degrading bacterium isolated from acidic forest soil.</title>
        <authorList>
            <person name="Wilhelm R.C."/>
            <person name="Murphy S.J.L."/>
            <person name="Feriancek N.M."/>
            <person name="Karasz D.C."/>
            <person name="DeRito C.M."/>
            <person name="Newman J.D."/>
            <person name="Buckley D.H."/>
        </authorList>
    </citation>
    <scope>NUCLEOTIDE SEQUENCE [LARGE SCALE GENOMIC DNA]</scope>
    <source>
        <strain evidence="2 3">RP11</strain>
    </source>
</reference>
<dbReference type="RefSeq" id="WP_154560712.1">
    <property type="nucleotide sequence ID" value="NZ_JAMXWG010000030.1"/>
</dbReference>
<evidence type="ECO:0000313" key="2">
    <source>
        <dbReference type="EMBL" id="KAE8758845.1"/>
    </source>
</evidence>
<dbReference type="InterPro" id="IPR025391">
    <property type="entry name" value="DUF4123"/>
</dbReference>
<evidence type="ECO:0000313" key="3">
    <source>
        <dbReference type="Proteomes" id="UP000463700"/>
    </source>
</evidence>
<dbReference type="AlphaFoldDB" id="A0A6N6WE05"/>
<accession>A0A6N6WE05</accession>
<organism evidence="2 3">
    <name type="scientific">Paraburkholderia madseniana</name>
    <dbReference type="NCBI Taxonomy" id="2599607"/>
    <lineage>
        <taxon>Bacteria</taxon>
        <taxon>Pseudomonadati</taxon>
        <taxon>Pseudomonadota</taxon>
        <taxon>Betaproteobacteria</taxon>
        <taxon>Burkholderiales</taxon>
        <taxon>Burkholderiaceae</taxon>
        <taxon>Paraburkholderia</taxon>
    </lineage>
</organism>
<comment type="caution">
    <text evidence="2">The sequence shown here is derived from an EMBL/GenBank/DDBJ whole genome shotgun (WGS) entry which is preliminary data.</text>
</comment>
<evidence type="ECO:0000259" key="1">
    <source>
        <dbReference type="Pfam" id="PF13503"/>
    </source>
</evidence>
<gene>
    <name evidence="2" type="ORF">FSO04_16595</name>
</gene>
<protein>
    <submittedName>
        <fullName evidence="2">DUF4123 domain-containing protein</fullName>
    </submittedName>
</protein>
<dbReference type="Pfam" id="PF13503">
    <property type="entry name" value="DUF4123"/>
    <property type="match status" value="1"/>
</dbReference>
<dbReference type="Proteomes" id="UP000463700">
    <property type="component" value="Unassembled WGS sequence"/>
</dbReference>
<feature type="domain" description="DUF4123" evidence="1">
    <location>
        <begin position="8"/>
        <end position="128"/>
    </location>
</feature>
<sequence>MNDSIREFVLFDAAILQASAHFDALIRCRAAVSLYGDLSSYDSHRFGPWLLEGSTFDAIVPANTSLAVPWRYGISRLTTGADLSELVAHFESQRTIAMAAGDRYYLRFADTRALATLERVLTSGQTRQLKGPVAHWWYLDRFDAEREFGEAVTSEPRRQNMIVLSEAQGERLLELQFAQALADDVHASSGGDLAPHLVAAQYQQIEVAALFVLEQGIEPFEVQRHVAAVAVKTGGALLTDARFLEAVRSARTSGRWHELMKWRGV</sequence>
<dbReference type="EMBL" id="VOSW01000028">
    <property type="protein sequence ID" value="KAE8758845.1"/>
    <property type="molecule type" value="Genomic_DNA"/>
</dbReference>
<name>A0A6N6WE05_9BURK</name>
<proteinExistence type="predicted"/>